<feature type="compositionally biased region" description="Polar residues" evidence="1">
    <location>
        <begin position="64"/>
        <end position="82"/>
    </location>
</feature>
<keyword evidence="2" id="KW-0732">Signal</keyword>
<feature type="compositionally biased region" description="Polar residues" evidence="1">
    <location>
        <begin position="116"/>
        <end position="126"/>
    </location>
</feature>
<feature type="signal peptide" evidence="2">
    <location>
        <begin position="1"/>
        <end position="16"/>
    </location>
</feature>
<feature type="chain" id="PRO_5039211454" description="Lipoprotein" evidence="2">
    <location>
        <begin position="17"/>
        <end position="169"/>
    </location>
</feature>
<dbReference type="Proteomes" id="UP000254707">
    <property type="component" value="Unassembled WGS sequence"/>
</dbReference>
<evidence type="ECO:0000313" key="4">
    <source>
        <dbReference type="Proteomes" id="UP000254707"/>
    </source>
</evidence>
<sequence>MKKLLFLLLSCFLVLAACSHSEEKHSKNTKESHSDKSQKTKSNKKIENKDQPSNQSKTEDANSDEQPSSEPASTQNEQNEVAVSTEEPSNEIPSNVTPDTAEDNQVQQPTQTKQQIDLNSMPATDFSTDRMSEEAQQQIQDLTKQKDFEGLPQEEYNDKVSEIMNNEMN</sequence>
<evidence type="ECO:0008006" key="5">
    <source>
        <dbReference type="Google" id="ProtNLM"/>
    </source>
</evidence>
<reference evidence="3 4" key="1">
    <citation type="submission" date="2018-06" db="EMBL/GenBank/DDBJ databases">
        <authorList>
            <consortium name="Pathogen Informatics"/>
            <person name="Doyle S."/>
        </authorList>
    </citation>
    <scope>NUCLEOTIDE SEQUENCE [LARGE SCALE GENOMIC DNA]</scope>
    <source>
        <strain evidence="3 4">NCTC7688</strain>
    </source>
</reference>
<feature type="region of interest" description="Disordered" evidence="1">
    <location>
        <begin position="21"/>
        <end position="169"/>
    </location>
</feature>
<dbReference type="EMBL" id="UHED01000001">
    <property type="protein sequence ID" value="SUM84760.1"/>
    <property type="molecule type" value="Genomic_DNA"/>
</dbReference>
<feature type="compositionally biased region" description="Basic and acidic residues" evidence="1">
    <location>
        <begin position="21"/>
        <end position="50"/>
    </location>
</feature>
<evidence type="ECO:0000313" key="3">
    <source>
        <dbReference type="EMBL" id="SUM84760.1"/>
    </source>
</evidence>
<accession>A0A380HRA7</accession>
<proteinExistence type="predicted"/>
<feature type="compositionally biased region" description="Low complexity" evidence="1">
    <location>
        <begin position="105"/>
        <end position="115"/>
    </location>
</feature>
<organism evidence="3 4">
    <name type="scientific">Staphylococcus saprophyticus</name>
    <dbReference type="NCBI Taxonomy" id="29385"/>
    <lineage>
        <taxon>Bacteria</taxon>
        <taxon>Bacillati</taxon>
        <taxon>Bacillota</taxon>
        <taxon>Bacilli</taxon>
        <taxon>Bacillales</taxon>
        <taxon>Staphylococcaceae</taxon>
        <taxon>Staphylococcus</taxon>
    </lineage>
</organism>
<protein>
    <recommendedName>
        <fullName evidence="5">Lipoprotein</fullName>
    </recommendedName>
</protein>
<dbReference type="RefSeq" id="WP_037539146.1">
    <property type="nucleotide sequence ID" value="NZ_CAXOKG010000009.1"/>
</dbReference>
<gene>
    <name evidence="3" type="ORF">NCTC7688_02673</name>
</gene>
<name>A0A380HRA7_STASA</name>
<dbReference type="PROSITE" id="PS51257">
    <property type="entry name" value="PROKAR_LIPOPROTEIN"/>
    <property type="match status" value="1"/>
</dbReference>
<dbReference type="AlphaFoldDB" id="A0A380HRA7"/>
<evidence type="ECO:0000256" key="1">
    <source>
        <dbReference type="SAM" id="MobiDB-lite"/>
    </source>
</evidence>
<evidence type="ECO:0000256" key="2">
    <source>
        <dbReference type="SAM" id="SignalP"/>
    </source>
</evidence>